<comment type="caution">
    <text evidence="4">The sequence shown here is derived from an EMBL/GenBank/DDBJ whole genome shotgun (WGS) entry which is preliminary data.</text>
</comment>
<accession>A0A840F1K8</accession>
<dbReference type="InterPro" id="IPR001647">
    <property type="entry name" value="HTH_TetR"/>
</dbReference>
<dbReference type="AlphaFoldDB" id="A0A840F1K8"/>
<dbReference type="PANTHER" id="PTHR30055">
    <property type="entry name" value="HTH-TYPE TRANSCRIPTIONAL REGULATOR RUTR"/>
    <property type="match status" value="1"/>
</dbReference>
<proteinExistence type="predicted"/>
<evidence type="ECO:0000259" key="3">
    <source>
        <dbReference type="PROSITE" id="PS50977"/>
    </source>
</evidence>
<feature type="domain" description="HTH tetR-type" evidence="3">
    <location>
        <begin position="8"/>
        <end position="68"/>
    </location>
</feature>
<evidence type="ECO:0000256" key="2">
    <source>
        <dbReference type="PROSITE-ProRule" id="PRU00335"/>
    </source>
</evidence>
<dbReference type="EMBL" id="JACIFP010000001">
    <property type="protein sequence ID" value="MBB4134220.1"/>
    <property type="molecule type" value="Genomic_DNA"/>
</dbReference>
<dbReference type="PROSITE" id="PS50977">
    <property type="entry name" value="HTH_TETR_2"/>
    <property type="match status" value="1"/>
</dbReference>
<dbReference type="RefSeq" id="WP_183369423.1">
    <property type="nucleotide sequence ID" value="NZ_BAABHL010000105.1"/>
</dbReference>
<evidence type="ECO:0000256" key="1">
    <source>
        <dbReference type="ARBA" id="ARBA00023125"/>
    </source>
</evidence>
<dbReference type="Gene3D" id="1.10.357.10">
    <property type="entry name" value="Tetracycline Repressor, domain 2"/>
    <property type="match status" value="1"/>
</dbReference>
<keyword evidence="5" id="KW-1185">Reference proteome</keyword>
<protein>
    <submittedName>
        <fullName evidence="4">AcrR family transcriptional regulator</fullName>
    </submittedName>
</protein>
<feature type="DNA-binding region" description="H-T-H motif" evidence="2">
    <location>
        <begin position="31"/>
        <end position="50"/>
    </location>
</feature>
<dbReference type="Pfam" id="PF00440">
    <property type="entry name" value="TetR_N"/>
    <property type="match status" value="1"/>
</dbReference>
<dbReference type="Proteomes" id="UP000551501">
    <property type="component" value="Unassembled WGS sequence"/>
</dbReference>
<dbReference type="SUPFAM" id="SSF46689">
    <property type="entry name" value="Homeodomain-like"/>
    <property type="match status" value="1"/>
</dbReference>
<dbReference type="GO" id="GO:0003700">
    <property type="term" value="F:DNA-binding transcription factor activity"/>
    <property type="evidence" value="ECO:0007669"/>
    <property type="project" value="TreeGrafter"/>
</dbReference>
<gene>
    <name evidence="4" type="ORF">BKA16_000772</name>
</gene>
<name>A0A840F1K8_9ACTN</name>
<dbReference type="PANTHER" id="PTHR30055:SF237">
    <property type="entry name" value="TRANSCRIPTIONAL REPRESSOR MCE3R"/>
    <property type="match status" value="1"/>
</dbReference>
<dbReference type="InterPro" id="IPR050109">
    <property type="entry name" value="HTH-type_TetR-like_transc_reg"/>
</dbReference>
<reference evidence="4 5" key="1">
    <citation type="submission" date="2020-08" db="EMBL/GenBank/DDBJ databases">
        <title>Sequencing the genomes of 1000 actinobacteria strains.</title>
        <authorList>
            <person name="Klenk H.-P."/>
        </authorList>
    </citation>
    <scope>NUCLEOTIDE SEQUENCE [LARGE SCALE GENOMIC DNA]</scope>
    <source>
        <strain evidence="4 5">DSM 45298</strain>
    </source>
</reference>
<sequence length="182" mass="20283">MTSTRGARLSSTDWVDAALDLLTADGVGAVKISRLCERLGVTKGSFYWHFDDLETLWESMADRWRQTHDAKFTELDEIAALPPRERVVSLAAMLMTARNLAVERAIRDWARTNPRMAESVRQIDSEVFKAVYAALLELDVDDERARLIAGLLVYAGIGYIHGHDGLPTPNPEELTSVITALL</sequence>
<organism evidence="4 5">
    <name type="scientific">Gordonia humi</name>
    <dbReference type="NCBI Taxonomy" id="686429"/>
    <lineage>
        <taxon>Bacteria</taxon>
        <taxon>Bacillati</taxon>
        <taxon>Actinomycetota</taxon>
        <taxon>Actinomycetes</taxon>
        <taxon>Mycobacteriales</taxon>
        <taxon>Gordoniaceae</taxon>
        <taxon>Gordonia</taxon>
    </lineage>
</organism>
<dbReference type="PRINTS" id="PR00455">
    <property type="entry name" value="HTHTETR"/>
</dbReference>
<keyword evidence="1 2" id="KW-0238">DNA-binding</keyword>
<evidence type="ECO:0000313" key="5">
    <source>
        <dbReference type="Proteomes" id="UP000551501"/>
    </source>
</evidence>
<dbReference type="InterPro" id="IPR009057">
    <property type="entry name" value="Homeodomain-like_sf"/>
</dbReference>
<evidence type="ECO:0000313" key="4">
    <source>
        <dbReference type="EMBL" id="MBB4134220.1"/>
    </source>
</evidence>
<dbReference type="GO" id="GO:0000976">
    <property type="term" value="F:transcription cis-regulatory region binding"/>
    <property type="evidence" value="ECO:0007669"/>
    <property type="project" value="TreeGrafter"/>
</dbReference>